<evidence type="ECO:0000313" key="2">
    <source>
        <dbReference type="EMBL" id="UYV71915.1"/>
    </source>
</evidence>
<evidence type="ECO:0000313" key="3">
    <source>
        <dbReference type="Proteomes" id="UP001235939"/>
    </source>
</evidence>
<evidence type="ECO:0000259" key="1">
    <source>
        <dbReference type="Pfam" id="PF26215"/>
    </source>
</evidence>
<dbReference type="Pfam" id="PF26215">
    <property type="entry name" value="HTH_animal"/>
    <property type="match status" value="1"/>
</dbReference>
<dbReference type="Proteomes" id="UP001235939">
    <property type="component" value="Chromosome 09"/>
</dbReference>
<dbReference type="InterPro" id="IPR058912">
    <property type="entry name" value="HTH_animal"/>
</dbReference>
<accession>A0ABY6KWH4</accession>
<protein>
    <recommendedName>
        <fullName evidence="1">Helix-turn-helix domain-containing protein</fullName>
    </recommendedName>
</protein>
<dbReference type="PANTHER" id="PTHR21301:SF10">
    <property type="entry name" value="REVERSE TRANSCRIPTASE DOMAIN-CONTAINING PROTEIN"/>
    <property type="match status" value="1"/>
</dbReference>
<keyword evidence="3" id="KW-1185">Reference proteome</keyword>
<organism evidence="2 3">
    <name type="scientific">Cordylochernes scorpioides</name>
    <dbReference type="NCBI Taxonomy" id="51811"/>
    <lineage>
        <taxon>Eukaryota</taxon>
        <taxon>Metazoa</taxon>
        <taxon>Ecdysozoa</taxon>
        <taxon>Arthropoda</taxon>
        <taxon>Chelicerata</taxon>
        <taxon>Arachnida</taxon>
        <taxon>Pseudoscorpiones</taxon>
        <taxon>Cheliferoidea</taxon>
        <taxon>Chernetidae</taxon>
        <taxon>Cordylochernes</taxon>
    </lineage>
</organism>
<feature type="domain" description="Helix-turn-helix" evidence="1">
    <location>
        <begin position="31"/>
        <end position="90"/>
    </location>
</feature>
<reference evidence="2 3" key="1">
    <citation type="submission" date="2022-01" db="EMBL/GenBank/DDBJ databases">
        <title>A chromosomal length assembly of Cordylochernes scorpioides.</title>
        <authorList>
            <person name="Zeh D."/>
            <person name="Zeh J."/>
        </authorList>
    </citation>
    <scope>NUCLEOTIDE SEQUENCE [LARGE SCALE GENOMIC DNA]</scope>
    <source>
        <strain evidence="2">IN4F17</strain>
        <tissue evidence="2">Whole Body</tissue>
    </source>
</reference>
<gene>
    <name evidence="2" type="ORF">LAZ67_9001139</name>
</gene>
<proteinExistence type="predicted"/>
<dbReference type="EMBL" id="CP092871">
    <property type="protein sequence ID" value="UYV71915.1"/>
    <property type="molecule type" value="Genomic_DNA"/>
</dbReference>
<sequence>MARYFVNIKLTRTYNSIKTDIYRKPTHTGSYLNFESFGSINHKIMVIKALSKRFLTHCAQNIDIIEKESEILSKELQHNEYPKQFIKRHIYRNRNPSTNNSQSQNPSCILPYSYGIERIGRTLKKYNINIRYQSAPNLRNILRRPITKRNPKQET</sequence>
<dbReference type="PANTHER" id="PTHR21301">
    <property type="entry name" value="REVERSE TRANSCRIPTASE"/>
    <property type="match status" value="1"/>
</dbReference>
<name>A0ABY6KWH4_9ARAC</name>